<protein>
    <submittedName>
        <fullName evidence="1">Uncharacterized protein</fullName>
    </submittedName>
</protein>
<dbReference type="Proteomes" id="UP000091857">
    <property type="component" value="Chromosome 18"/>
</dbReference>
<proteinExistence type="predicted"/>
<comment type="caution">
    <text evidence="1">The sequence shown here is derived from an EMBL/GenBank/DDBJ whole genome shotgun (WGS) entry which is preliminary data.</text>
</comment>
<gene>
    <name evidence="1" type="ORF">MANES_18G024833v8</name>
</gene>
<evidence type="ECO:0000313" key="1">
    <source>
        <dbReference type="EMBL" id="KAG8632454.1"/>
    </source>
</evidence>
<evidence type="ECO:0000313" key="2">
    <source>
        <dbReference type="Proteomes" id="UP000091857"/>
    </source>
</evidence>
<reference evidence="2" key="1">
    <citation type="journal article" date="2016" name="Nat. Biotechnol.">
        <title>Sequencing wild and cultivated cassava and related species reveals extensive interspecific hybridization and genetic diversity.</title>
        <authorList>
            <person name="Bredeson J.V."/>
            <person name="Lyons J.B."/>
            <person name="Prochnik S.E."/>
            <person name="Wu G.A."/>
            <person name="Ha C.M."/>
            <person name="Edsinger-Gonzales E."/>
            <person name="Grimwood J."/>
            <person name="Schmutz J."/>
            <person name="Rabbi I.Y."/>
            <person name="Egesi C."/>
            <person name="Nauluvula P."/>
            <person name="Lebot V."/>
            <person name="Ndunguru J."/>
            <person name="Mkamilo G."/>
            <person name="Bart R.S."/>
            <person name="Setter T.L."/>
            <person name="Gleadow R.M."/>
            <person name="Kulakow P."/>
            <person name="Ferguson M.E."/>
            <person name="Rounsley S."/>
            <person name="Rokhsar D.S."/>
        </authorList>
    </citation>
    <scope>NUCLEOTIDE SEQUENCE [LARGE SCALE GENOMIC DNA]</scope>
    <source>
        <strain evidence="2">cv. AM560-2</strain>
    </source>
</reference>
<name>A0ACB7FXU1_MANES</name>
<accession>A0ACB7FXU1</accession>
<sequence>MWKDQLGFSAPSTARASASPQRAIYSICSPTSLKFCREMEATTAIPFKAADVDEKCMRKEKKSWQWLLPRLRKGELLNYCFLSVKGIDEWVQVLNWDY</sequence>
<dbReference type="EMBL" id="CM004404">
    <property type="protein sequence ID" value="KAG8632454.1"/>
    <property type="molecule type" value="Genomic_DNA"/>
</dbReference>
<organism evidence="1 2">
    <name type="scientific">Manihot esculenta</name>
    <name type="common">Cassava</name>
    <name type="synonym">Jatropha manihot</name>
    <dbReference type="NCBI Taxonomy" id="3983"/>
    <lineage>
        <taxon>Eukaryota</taxon>
        <taxon>Viridiplantae</taxon>
        <taxon>Streptophyta</taxon>
        <taxon>Embryophyta</taxon>
        <taxon>Tracheophyta</taxon>
        <taxon>Spermatophyta</taxon>
        <taxon>Magnoliopsida</taxon>
        <taxon>eudicotyledons</taxon>
        <taxon>Gunneridae</taxon>
        <taxon>Pentapetalae</taxon>
        <taxon>rosids</taxon>
        <taxon>fabids</taxon>
        <taxon>Malpighiales</taxon>
        <taxon>Euphorbiaceae</taxon>
        <taxon>Crotonoideae</taxon>
        <taxon>Manihoteae</taxon>
        <taxon>Manihot</taxon>
    </lineage>
</organism>
<keyword evidence="2" id="KW-1185">Reference proteome</keyword>